<reference evidence="3" key="1">
    <citation type="journal article" date="2019" name="Int. J. Syst. Evol. Microbiol.">
        <title>The Global Catalogue of Microorganisms (GCM) 10K type strain sequencing project: providing services to taxonomists for standard genome sequencing and annotation.</title>
        <authorList>
            <consortium name="The Broad Institute Genomics Platform"/>
            <consortium name="The Broad Institute Genome Sequencing Center for Infectious Disease"/>
            <person name="Wu L."/>
            <person name="Ma J."/>
        </authorList>
    </citation>
    <scope>NUCLEOTIDE SEQUENCE [LARGE SCALE GENOMIC DNA]</scope>
    <source>
        <strain evidence="3">KCTC 23917</strain>
    </source>
</reference>
<dbReference type="Proteomes" id="UP000653343">
    <property type="component" value="Unassembled WGS sequence"/>
</dbReference>
<dbReference type="Gene3D" id="1.10.3480.10">
    <property type="entry name" value="TorD-like"/>
    <property type="match status" value="1"/>
</dbReference>
<evidence type="ECO:0000256" key="1">
    <source>
        <dbReference type="ARBA" id="ARBA00023063"/>
    </source>
</evidence>
<evidence type="ECO:0000313" key="2">
    <source>
        <dbReference type="EMBL" id="GGX36243.1"/>
    </source>
</evidence>
<dbReference type="PANTHER" id="PTHR43680">
    <property type="entry name" value="NITRATE REDUCTASE MOLYBDENUM COFACTOR ASSEMBLY CHAPERONE"/>
    <property type="match status" value="1"/>
</dbReference>
<dbReference type="RefSeq" id="WP_189356174.1">
    <property type="nucleotide sequence ID" value="NZ_BMYU01000002.1"/>
</dbReference>
<evidence type="ECO:0000313" key="3">
    <source>
        <dbReference type="Proteomes" id="UP000653343"/>
    </source>
</evidence>
<protein>
    <submittedName>
        <fullName evidence="2">Respiratory nitrate reductase subunit delta</fullName>
    </submittedName>
</protein>
<dbReference type="NCBIfam" id="TIGR00684">
    <property type="entry name" value="narJ"/>
    <property type="match status" value="1"/>
</dbReference>
<gene>
    <name evidence="2" type="ORF">GCM10010946_12380</name>
</gene>
<dbReference type="InterPro" id="IPR020945">
    <property type="entry name" value="DMSO/NO3_reduct_chaperone"/>
</dbReference>
<organism evidence="2 3">
    <name type="scientific">Undibacterium squillarum</name>
    <dbReference type="NCBI Taxonomy" id="1131567"/>
    <lineage>
        <taxon>Bacteria</taxon>
        <taxon>Pseudomonadati</taxon>
        <taxon>Pseudomonadota</taxon>
        <taxon>Betaproteobacteria</taxon>
        <taxon>Burkholderiales</taxon>
        <taxon>Oxalobacteraceae</taxon>
        <taxon>Undibacterium</taxon>
    </lineage>
</organism>
<sequence>MNIYRVISALLSYPEADMLAALPEIRTVVQTLDAPVDLPEVLAPLLDYLSAHDLITLQENYVATFDRNPSQALHLFEHIHGESRDRGQAMVDLLQEYQRRGFEPDSNEIPDYLPLFLEFLSCIPAEEAEPMLGEAIHVIAAIGARLRDVQSPYANVLLVLTAYTEVEPRQQSMPPVRDMDEVMEKFGPGADGTEPLLRPGKDEQVVRFYPKSAANFESTQRGSAS</sequence>
<dbReference type="EMBL" id="BMYU01000002">
    <property type="protein sequence ID" value="GGX36243.1"/>
    <property type="molecule type" value="Genomic_DNA"/>
</dbReference>
<dbReference type="PANTHER" id="PTHR43680:SF2">
    <property type="entry name" value="NITRATE REDUCTASE MOLYBDENUM COFACTOR ASSEMBLY CHAPERONE NARJ"/>
    <property type="match status" value="1"/>
</dbReference>
<dbReference type="InterPro" id="IPR036411">
    <property type="entry name" value="TorD-like_sf"/>
</dbReference>
<dbReference type="SUPFAM" id="SSF89155">
    <property type="entry name" value="TorD-like"/>
    <property type="match status" value="1"/>
</dbReference>
<name>A0ABQ2XWD2_9BURK</name>
<dbReference type="Pfam" id="PF02613">
    <property type="entry name" value="Nitrate_red_del"/>
    <property type="match status" value="1"/>
</dbReference>
<keyword evidence="1" id="KW-0534">Nitrate assimilation</keyword>
<comment type="caution">
    <text evidence="2">The sequence shown here is derived from an EMBL/GenBank/DDBJ whole genome shotgun (WGS) entry which is preliminary data.</text>
</comment>
<dbReference type="InterPro" id="IPR003765">
    <property type="entry name" value="NO3_reductase_chaperone_NarJ"/>
</dbReference>
<proteinExistence type="predicted"/>
<accession>A0ABQ2XWD2</accession>
<keyword evidence="3" id="KW-1185">Reference proteome</keyword>